<gene>
    <name evidence="1" type="ORF">OWV82_008600</name>
</gene>
<proteinExistence type="predicted"/>
<reference evidence="1 2" key="1">
    <citation type="journal article" date="2023" name="Science">
        <title>Complex scaffold remodeling in plant triterpene biosynthesis.</title>
        <authorList>
            <person name="De La Pena R."/>
            <person name="Hodgson H."/>
            <person name="Liu J.C."/>
            <person name="Stephenson M.J."/>
            <person name="Martin A.C."/>
            <person name="Owen C."/>
            <person name="Harkess A."/>
            <person name="Leebens-Mack J."/>
            <person name="Jimenez L.E."/>
            <person name="Osbourn A."/>
            <person name="Sattely E.S."/>
        </authorList>
    </citation>
    <scope>NUCLEOTIDE SEQUENCE [LARGE SCALE GENOMIC DNA]</scope>
    <source>
        <strain evidence="2">cv. JPN11</strain>
        <tissue evidence="1">Leaf</tissue>
    </source>
</reference>
<accession>A0ACC1YCD8</accession>
<protein>
    <submittedName>
        <fullName evidence="1">Nucleolar complex protein 2-like</fullName>
    </submittedName>
</protein>
<evidence type="ECO:0000313" key="2">
    <source>
        <dbReference type="Proteomes" id="UP001164539"/>
    </source>
</evidence>
<organism evidence="1 2">
    <name type="scientific">Melia azedarach</name>
    <name type="common">Chinaberry tree</name>
    <dbReference type="NCBI Taxonomy" id="155640"/>
    <lineage>
        <taxon>Eukaryota</taxon>
        <taxon>Viridiplantae</taxon>
        <taxon>Streptophyta</taxon>
        <taxon>Embryophyta</taxon>
        <taxon>Tracheophyta</taxon>
        <taxon>Spermatophyta</taxon>
        <taxon>Magnoliopsida</taxon>
        <taxon>eudicotyledons</taxon>
        <taxon>Gunneridae</taxon>
        <taxon>Pentapetalae</taxon>
        <taxon>rosids</taxon>
        <taxon>malvids</taxon>
        <taxon>Sapindales</taxon>
        <taxon>Meliaceae</taxon>
        <taxon>Melia</taxon>
    </lineage>
</organism>
<comment type="caution">
    <text evidence="1">The sequence shown here is derived from an EMBL/GenBank/DDBJ whole genome shotgun (WGS) entry which is preliminary data.</text>
</comment>
<sequence>MGKLGKKARKFAKKNLQSVLRRKRKVKSMFKKKASKRDERDAAENKEEDTAELSNRRNHEKIDIEETSLEAIFSEDDSDVDEDDSGSDGYLSEDSNCAPTAESEIHLGENSAVGEISAQNQETLLELENKRKKLNRLKAKDPEFSRFLESHDKDLKSFRDEDAYSDEDERSDDGMQSIDEDGPNSYKSKLFTSSAISSWCQLVKEQHNVPAFVNLLNAYRAACHYGDESTGVLDTGSCPQILNSETFCKILTFILTEADDVIRAILGISSSNCKKGTILELKNTSKWKTLRPLIKSYLRSTLFMLNQATDSEILAFSLTRLRASIVLFAAFPPLIHRLIKIGVHLWATGEGTLSSHSFLLLQDVASVFGSDCSDMCLIKMYKAFIGHCKFVEPTLFKHIQFLRNSFVELCSQDLQKSSSKAMVSIQKLSRILQLGLQTKKKEAVKKICSWQYTNCIDLWVTYISHNIRDYDLQPLLYNIIQIINGVAVLFPGPRYLPLRRKCIEWLNHLSSFSGIFIPVTSLVLDVLEYKIGKENGKPGNNFNFSSTVKLPKYWLKSRNFQEECVSYALELLAVHFAQWSYHISFPELATIPLIRLRKFQEKTAVESFRRVVKRFIDLVEQNVDFVQKKRDEVAFSPKDQQLVDAFLQLEKCSGNTPFTQYYRSIMEKAASRGAIMDEKISFLEQKTLKRKKGGHSDNFDAHDNGEKVAEKEKVNGRK</sequence>
<dbReference type="EMBL" id="CM051397">
    <property type="protein sequence ID" value="KAJ4720842.1"/>
    <property type="molecule type" value="Genomic_DNA"/>
</dbReference>
<evidence type="ECO:0000313" key="1">
    <source>
        <dbReference type="EMBL" id="KAJ4720842.1"/>
    </source>
</evidence>
<name>A0ACC1YCD8_MELAZ</name>
<dbReference type="Proteomes" id="UP001164539">
    <property type="component" value="Chromosome 4"/>
</dbReference>
<keyword evidence="2" id="KW-1185">Reference proteome</keyword>